<dbReference type="InterPro" id="IPR005111">
    <property type="entry name" value="MoeA_C_domain_IV"/>
</dbReference>
<dbReference type="FunFam" id="3.40.980.10:FF:000004">
    <property type="entry name" value="Molybdopterin molybdenumtransferase"/>
    <property type="match status" value="1"/>
</dbReference>
<feature type="domain" description="MoaB/Mog" evidence="14">
    <location>
        <begin position="179"/>
        <end position="317"/>
    </location>
</feature>
<evidence type="ECO:0000259" key="14">
    <source>
        <dbReference type="SMART" id="SM00852"/>
    </source>
</evidence>
<dbReference type="InterPro" id="IPR036688">
    <property type="entry name" value="MoeA_C_domain_IV_sf"/>
</dbReference>
<comment type="catalytic activity">
    <reaction evidence="12">
        <text>adenylyl-molybdopterin + molybdate = Mo-molybdopterin + AMP + H(+)</text>
        <dbReference type="Rhea" id="RHEA:35047"/>
        <dbReference type="ChEBI" id="CHEBI:15378"/>
        <dbReference type="ChEBI" id="CHEBI:36264"/>
        <dbReference type="ChEBI" id="CHEBI:62727"/>
        <dbReference type="ChEBI" id="CHEBI:71302"/>
        <dbReference type="ChEBI" id="CHEBI:456215"/>
        <dbReference type="EC" id="2.10.1.1"/>
    </reaction>
</comment>
<keyword evidence="16" id="KW-1185">Reference proteome</keyword>
<comment type="cofactor">
    <cofactor evidence="1 13">
        <name>Mg(2+)</name>
        <dbReference type="ChEBI" id="CHEBI:18420"/>
    </cofactor>
</comment>
<evidence type="ECO:0000256" key="12">
    <source>
        <dbReference type="ARBA" id="ARBA00047317"/>
    </source>
</evidence>
<evidence type="ECO:0000313" key="15">
    <source>
        <dbReference type="EMBL" id="MDF9409723.1"/>
    </source>
</evidence>
<organism evidence="15 16">
    <name type="scientific">Pelotomaculum isophthalicicum JI</name>
    <dbReference type="NCBI Taxonomy" id="947010"/>
    <lineage>
        <taxon>Bacteria</taxon>
        <taxon>Bacillati</taxon>
        <taxon>Bacillota</taxon>
        <taxon>Clostridia</taxon>
        <taxon>Eubacteriales</taxon>
        <taxon>Desulfotomaculaceae</taxon>
        <taxon>Pelotomaculum</taxon>
    </lineage>
</organism>
<dbReference type="InterPro" id="IPR036425">
    <property type="entry name" value="MoaB/Mog-like_dom_sf"/>
</dbReference>
<dbReference type="Pfam" id="PF03453">
    <property type="entry name" value="MoeA_N"/>
    <property type="match status" value="1"/>
</dbReference>
<dbReference type="AlphaFoldDB" id="A0A9X4H5K1"/>
<evidence type="ECO:0000256" key="8">
    <source>
        <dbReference type="ARBA" id="ARBA00022679"/>
    </source>
</evidence>
<dbReference type="NCBIfam" id="NF045515">
    <property type="entry name" value="Glp_gephyrin"/>
    <property type="match status" value="1"/>
</dbReference>
<comment type="pathway">
    <text evidence="3 13">Cofactor biosynthesis; molybdopterin biosynthesis.</text>
</comment>
<keyword evidence="9 13" id="KW-0479">Metal-binding</keyword>
<evidence type="ECO:0000256" key="11">
    <source>
        <dbReference type="ARBA" id="ARBA00023150"/>
    </source>
</evidence>
<comment type="function">
    <text evidence="2 13">Catalyzes the insertion of molybdate into adenylated molybdopterin with the concomitant release of AMP.</text>
</comment>
<name>A0A9X4H5K1_9FIRM</name>
<evidence type="ECO:0000256" key="3">
    <source>
        <dbReference type="ARBA" id="ARBA00005046"/>
    </source>
</evidence>
<dbReference type="Proteomes" id="UP001154312">
    <property type="component" value="Unassembled WGS sequence"/>
</dbReference>
<evidence type="ECO:0000256" key="1">
    <source>
        <dbReference type="ARBA" id="ARBA00001946"/>
    </source>
</evidence>
<dbReference type="EMBL" id="JAKOAV010000040">
    <property type="protein sequence ID" value="MDF9409723.1"/>
    <property type="molecule type" value="Genomic_DNA"/>
</dbReference>
<dbReference type="Gene3D" id="3.90.105.10">
    <property type="entry name" value="Molybdopterin biosynthesis moea protein, domain 2"/>
    <property type="match status" value="1"/>
</dbReference>
<evidence type="ECO:0000256" key="4">
    <source>
        <dbReference type="ARBA" id="ARBA00010763"/>
    </source>
</evidence>
<evidence type="ECO:0000256" key="9">
    <source>
        <dbReference type="ARBA" id="ARBA00022723"/>
    </source>
</evidence>
<gene>
    <name evidence="15" type="ORF">L7E55_15430</name>
</gene>
<comment type="similarity">
    <text evidence="4 13">Belongs to the MoeA family.</text>
</comment>
<dbReference type="RefSeq" id="WP_277445251.1">
    <property type="nucleotide sequence ID" value="NZ_JAKOAV010000040.1"/>
</dbReference>
<dbReference type="Pfam" id="PF00994">
    <property type="entry name" value="MoCF_biosynth"/>
    <property type="match status" value="1"/>
</dbReference>
<dbReference type="EC" id="2.10.1.1" evidence="5 13"/>
<comment type="caution">
    <text evidence="15">The sequence shown here is derived from an EMBL/GenBank/DDBJ whole genome shotgun (WGS) entry which is preliminary data.</text>
</comment>
<evidence type="ECO:0000256" key="7">
    <source>
        <dbReference type="ARBA" id="ARBA00022505"/>
    </source>
</evidence>
<dbReference type="SUPFAM" id="SSF63867">
    <property type="entry name" value="MoeA C-terminal domain-like"/>
    <property type="match status" value="1"/>
</dbReference>
<evidence type="ECO:0000256" key="5">
    <source>
        <dbReference type="ARBA" id="ARBA00013269"/>
    </source>
</evidence>
<dbReference type="GO" id="GO:0005829">
    <property type="term" value="C:cytosol"/>
    <property type="evidence" value="ECO:0007669"/>
    <property type="project" value="TreeGrafter"/>
</dbReference>
<evidence type="ECO:0000256" key="10">
    <source>
        <dbReference type="ARBA" id="ARBA00022842"/>
    </source>
</evidence>
<dbReference type="Gene3D" id="3.40.980.10">
    <property type="entry name" value="MoaB/Mog-like domain"/>
    <property type="match status" value="1"/>
</dbReference>
<accession>A0A9X4H5K1</accession>
<dbReference type="InterPro" id="IPR036135">
    <property type="entry name" value="MoeA_linker/N_sf"/>
</dbReference>
<keyword evidence="10 13" id="KW-0460">Magnesium</keyword>
<proteinExistence type="inferred from homology"/>
<dbReference type="SMART" id="SM00852">
    <property type="entry name" value="MoCF_biosynth"/>
    <property type="match status" value="1"/>
</dbReference>
<dbReference type="Pfam" id="PF03454">
    <property type="entry name" value="MoeA_C"/>
    <property type="match status" value="1"/>
</dbReference>
<protein>
    <recommendedName>
        <fullName evidence="6 13">Molybdopterin molybdenumtransferase</fullName>
        <ecNumber evidence="5 13">2.10.1.1</ecNumber>
    </recommendedName>
</protein>
<dbReference type="NCBIfam" id="TIGR00177">
    <property type="entry name" value="molyb_syn"/>
    <property type="match status" value="1"/>
</dbReference>
<dbReference type="Gene3D" id="2.170.190.11">
    <property type="entry name" value="Molybdopterin biosynthesis moea protein, domain 3"/>
    <property type="match status" value="1"/>
</dbReference>
<dbReference type="GO" id="GO:0006777">
    <property type="term" value="P:Mo-molybdopterin cofactor biosynthetic process"/>
    <property type="evidence" value="ECO:0007669"/>
    <property type="project" value="UniProtKB-UniRule"/>
</dbReference>
<keyword evidence="8 13" id="KW-0808">Transferase</keyword>
<evidence type="ECO:0000256" key="6">
    <source>
        <dbReference type="ARBA" id="ARBA00021108"/>
    </source>
</evidence>
<keyword evidence="11 13" id="KW-0501">Molybdenum cofactor biosynthesis</keyword>
<reference evidence="15" key="1">
    <citation type="submission" date="2022-02" db="EMBL/GenBank/DDBJ databases">
        <authorList>
            <person name="Leng L."/>
        </authorList>
    </citation>
    <scope>NUCLEOTIDE SEQUENCE</scope>
    <source>
        <strain evidence="15">JI</strain>
    </source>
</reference>
<dbReference type="InterPro" id="IPR005110">
    <property type="entry name" value="MoeA_linker/N"/>
</dbReference>
<dbReference type="PANTHER" id="PTHR10192:SF5">
    <property type="entry name" value="GEPHYRIN"/>
    <property type="match status" value="1"/>
</dbReference>
<evidence type="ECO:0000256" key="13">
    <source>
        <dbReference type="RuleBase" id="RU365090"/>
    </source>
</evidence>
<dbReference type="Gene3D" id="2.40.340.10">
    <property type="entry name" value="MoeA, C-terminal, domain IV"/>
    <property type="match status" value="1"/>
</dbReference>
<dbReference type="CDD" id="cd00887">
    <property type="entry name" value="MoeA"/>
    <property type="match status" value="1"/>
</dbReference>
<dbReference type="InterPro" id="IPR001453">
    <property type="entry name" value="MoaB/Mog_dom"/>
</dbReference>
<dbReference type="SUPFAM" id="SSF63882">
    <property type="entry name" value="MoeA N-terminal region -like"/>
    <property type="match status" value="1"/>
</dbReference>
<dbReference type="GO" id="GO:0046872">
    <property type="term" value="F:metal ion binding"/>
    <property type="evidence" value="ECO:0007669"/>
    <property type="project" value="UniProtKB-UniRule"/>
</dbReference>
<dbReference type="GO" id="GO:0061599">
    <property type="term" value="F:molybdopterin molybdotransferase activity"/>
    <property type="evidence" value="ECO:0007669"/>
    <property type="project" value="UniProtKB-UniRule"/>
</dbReference>
<keyword evidence="7 13" id="KW-0500">Molybdenum</keyword>
<evidence type="ECO:0000313" key="16">
    <source>
        <dbReference type="Proteomes" id="UP001154312"/>
    </source>
</evidence>
<dbReference type="SUPFAM" id="SSF53218">
    <property type="entry name" value="Molybdenum cofactor biosynthesis proteins"/>
    <property type="match status" value="1"/>
</dbReference>
<sequence length="400" mass="43030">MVPLEEARQILMKTVKPLEVVEMDLLKAVGLVLAKDIIAPRPFPPFDRSPLDGFAFRSVDTTRASAENPVKLYITETIYAGHAAKGRVEPGTAAGIATGAPIPPGADCVARFEDTRQEGQYVIIYKPFRQDENIIQAGEEIAGGELALPAGQELNPPAVATLAALGYTKVPVYRRPRVSIFSTGDELLPLGRPLLPGKIYNSNLYAIAAQVAEAGGEAVLQENAGDDEELVGKQFIKGLDMADLVISTGGVSVGKRDVVKKAMESAGAELLFWKVACKPGKPVTCGLRESRLLIGLSGNPAAATVMFTLLVRPLLRLMSGQRELYLPRVQARLAEDLPKGGKMRSFIRAVVRWQDGYVAWPVGKKGRGMLKSLAEGNALIDIPEKHGFVKTGDSIEVLLL</sequence>
<dbReference type="InterPro" id="IPR038987">
    <property type="entry name" value="MoeA-like"/>
</dbReference>
<dbReference type="PANTHER" id="PTHR10192">
    <property type="entry name" value="MOLYBDOPTERIN BIOSYNTHESIS PROTEIN"/>
    <property type="match status" value="1"/>
</dbReference>
<evidence type="ECO:0000256" key="2">
    <source>
        <dbReference type="ARBA" id="ARBA00002901"/>
    </source>
</evidence>